<dbReference type="SUPFAM" id="SSF46689">
    <property type="entry name" value="Homeodomain-like"/>
    <property type="match status" value="1"/>
</dbReference>
<feature type="domain" description="Transposase Tc1-like" evidence="1">
    <location>
        <begin position="67"/>
        <end position="137"/>
    </location>
</feature>
<dbReference type="Gene3D" id="3.30.420.10">
    <property type="entry name" value="Ribonuclease H-like superfamily/Ribonuclease H"/>
    <property type="match status" value="1"/>
</dbReference>
<evidence type="ECO:0000313" key="3">
    <source>
        <dbReference type="Ensembl" id="ENSOSIP00000017871.1"/>
    </source>
</evidence>
<proteinExistence type="predicted"/>
<evidence type="ECO:0000313" key="4">
    <source>
        <dbReference type="Proteomes" id="UP000694383"/>
    </source>
</evidence>
<accession>A0A8C7XSC9</accession>
<name>A0A8C7XSC9_9TELE</name>
<evidence type="ECO:0008006" key="5">
    <source>
        <dbReference type="Google" id="ProtNLM"/>
    </source>
</evidence>
<evidence type="ECO:0000259" key="1">
    <source>
        <dbReference type="Pfam" id="PF01498"/>
    </source>
</evidence>
<dbReference type="Pfam" id="PF01498">
    <property type="entry name" value="HTH_Tnp_Tc3_2"/>
    <property type="match status" value="1"/>
</dbReference>
<dbReference type="GeneTree" id="ENSGT01140000282498"/>
<dbReference type="PANTHER" id="PTHR23022:SF135">
    <property type="entry name" value="SI:DKEY-77F5.3"/>
    <property type="match status" value="1"/>
</dbReference>
<dbReference type="InterPro" id="IPR009057">
    <property type="entry name" value="Homeodomain-like_sf"/>
</dbReference>
<dbReference type="Proteomes" id="UP000694383">
    <property type="component" value="Unplaced"/>
</dbReference>
<dbReference type="Gene3D" id="1.10.10.10">
    <property type="entry name" value="Winged helix-like DNA-binding domain superfamily/Winged helix DNA-binding domain"/>
    <property type="match status" value="1"/>
</dbReference>
<evidence type="ECO:0000259" key="2">
    <source>
        <dbReference type="Pfam" id="PF25787"/>
    </source>
</evidence>
<dbReference type="GO" id="GO:0003677">
    <property type="term" value="F:DNA binding"/>
    <property type="evidence" value="ECO:0007669"/>
    <property type="project" value="InterPro"/>
</dbReference>
<sequence>RRELSQDIRNKIIDKHRKGKAYKTISKQLEVPVTTAAHIIQKFKTHGTVANLPGRGWKRKIDDKLSRRIVGTVSKEPRTTSKDIKGELLDQGTSVSDRTICRCCLTQSGLHGRRPRRTPLLKGNHKKARLEFAKMHIDKPQSFWENVLWTDETKLELFGKAHQLYVHRLKNEASEEKNTVPTVKHGGGSVLFLGCFAASGTGCLEVVQGKMKSQDYQGILDRNVLPSVRKLDLSRRSWVFQQDNDPQHTAKNPKKG</sequence>
<feature type="domain" description="Sleeping Beauty transposase HTH" evidence="2">
    <location>
        <begin position="2"/>
        <end position="49"/>
    </location>
</feature>
<dbReference type="GO" id="GO:0015074">
    <property type="term" value="P:DNA integration"/>
    <property type="evidence" value="ECO:0007669"/>
    <property type="project" value="InterPro"/>
</dbReference>
<reference evidence="3" key="1">
    <citation type="submission" date="2025-08" db="UniProtKB">
        <authorList>
            <consortium name="Ensembl"/>
        </authorList>
    </citation>
    <scope>IDENTIFICATION</scope>
</reference>
<organism evidence="3 4">
    <name type="scientific">Oryzias sinensis</name>
    <name type="common">Chinese medaka</name>
    <dbReference type="NCBI Taxonomy" id="183150"/>
    <lineage>
        <taxon>Eukaryota</taxon>
        <taxon>Metazoa</taxon>
        <taxon>Chordata</taxon>
        <taxon>Craniata</taxon>
        <taxon>Vertebrata</taxon>
        <taxon>Euteleostomi</taxon>
        <taxon>Actinopterygii</taxon>
        <taxon>Neopterygii</taxon>
        <taxon>Teleostei</taxon>
        <taxon>Neoteleostei</taxon>
        <taxon>Acanthomorphata</taxon>
        <taxon>Ovalentaria</taxon>
        <taxon>Atherinomorphae</taxon>
        <taxon>Beloniformes</taxon>
        <taxon>Adrianichthyidae</taxon>
        <taxon>Oryziinae</taxon>
        <taxon>Oryzias</taxon>
    </lineage>
</organism>
<dbReference type="InterPro" id="IPR002492">
    <property type="entry name" value="Transposase_Tc1-like"/>
</dbReference>
<dbReference type="Pfam" id="PF25787">
    <property type="entry name" value="HTH_SB"/>
    <property type="match status" value="1"/>
</dbReference>
<dbReference type="GO" id="GO:0006313">
    <property type="term" value="P:DNA transposition"/>
    <property type="evidence" value="ECO:0007669"/>
    <property type="project" value="InterPro"/>
</dbReference>
<dbReference type="InterPro" id="IPR036397">
    <property type="entry name" value="RNaseH_sf"/>
</dbReference>
<reference evidence="3" key="2">
    <citation type="submission" date="2025-09" db="UniProtKB">
        <authorList>
            <consortium name="Ensembl"/>
        </authorList>
    </citation>
    <scope>IDENTIFICATION</scope>
</reference>
<dbReference type="Ensembl" id="ENSOSIT00000018870.1">
    <property type="protein sequence ID" value="ENSOSIP00000017871.1"/>
    <property type="gene ID" value="ENSOSIG00000009735.1"/>
</dbReference>
<dbReference type="InterPro" id="IPR036388">
    <property type="entry name" value="WH-like_DNA-bd_sf"/>
</dbReference>
<dbReference type="PANTHER" id="PTHR23022">
    <property type="entry name" value="TRANSPOSABLE ELEMENT-RELATED"/>
    <property type="match status" value="1"/>
</dbReference>
<keyword evidence="4" id="KW-1185">Reference proteome</keyword>
<dbReference type="InterPro" id="IPR052338">
    <property type="entry name" value="Transposase_5"/>
</dbReference>
<dbReference type="AlphaFoldDB" id="A0A8C7XSC9"/>
<protein>
    <recommendedName>
        <fullName evidence="5">Transposase Tc1-like domain-containing protein</fullName>
    </recommendedName>
</protein>
<dbReference type="InterPro" id="IPR057667">
    <property type="entry name" value="HTH_SB"/>
</dbReference>